<dbReference type="Gene3D" id="3.30.70.100">
    <property type="match status" value="2"/>
</dbReference>
<keyword evidence="3" id="KW-1278">Translocase</keyword>
<dbReference type="PANTHER" id="PTHR43520:SF29">
    <property type="entry name" value="COPPER-TRANSPORTING ATPASE 1"/>
    <property type="match status" value="1"/>
</dbReference>
<dbReference type="GO" id="GO:0006878">
    <property type="term" value="P:intracellular copper ion homeostasis"/>
    <property type="evidence" value="ECO:0007669"/>
    <property type="project" value="TreeGrafter"/>
</dbReference>
<dbReference type="GO" id="GO:0043682">
    <property type="term" value="F:P-type divalent copper transporter activity"/>
    <property type="evidence" value="ECO:0007669"/>
    <property type="project" value="TreeGrafter"/>
</dbReference>
<protein>
    <recommendedName>
        <fullName evidence="4">HMA domain-containing protein</fullName>
    </recommendedName>
</protein>
<dbReference type="InterPro" id="IPR017969">
    <property type="entry name" value="Heavy-metal-associated_CS"/>
</dbReference>
<dbReference type="GeneTree" id="ENSGT00940000159568"/>
<keyword evidence="2" id="KW-0187">Copper transport</keyword>
<organism evidence="5 6">
    <name type="scientific">Hucho hucho</name>
    <name type="common">huchen</name>
    <dbReference type="NCBI Taxonomy" id="62062"/>
    <lineage>
        <taxon>Eukaryota</taxon>
        <taxon>Metazoa</taxon>
        <taxon>Chordata</taxon>
        <taxon>Craniata</taxon>
        <taxon>Vertebrata</taxon>
        <taxon>Euteleostomi</taxon>
        <taxon>Actinopterygii</taxon>
        <taxon>Neopterygii</taxon>
        <taxon>Teleostei</taxon>
        <taxon>Protacanthopterygii</taxon>
        <taxon>Salmoniformes</taxon>
        <taxon>Salmonidae</taxon>
        <taxon>Salmoninae</taxon>
        <taxon>Hucho</taxon>
    </lineage>
</organism>
<dbReference type="Pfam" id="PF00403">
    <property type="entry name" value="HMA"/>
    <property type="match status" value="1"/>
</dbReference>
<dbReference type="AlphaFoldDB" id="A0A4W5LLM0"/>
<dbReference type="InterPro" id="IPR036163">
    <property type="entry name" value="HMA_dom_sf"/>
</dbReference>
<dbReference type="PROSITE" id="PS50846">
    <property type="entry name" value="HMA_2"/>
    <property type="match status" value="1"/>
</dbReference>
<evidence type="ECO:0000256" key="2">
    <source>
        <dbReference type="ARBA" id="ARBA00022796"/>
    </source>
</evidence>
<evidence type="ECO:0000259" key="4">
    <source>
        <dbReference type="PROSITE" id="PS50846"/>
    </source>
</evidence>
<reference evidence="5" key="2">
    <citation type="submission" date="2025-08" db="UniProtKB">
        <authorList>
            <consortium name="Ensembl"/>
        </authorList>
    </citation>
    <scope>IDENTIFICATION</scope>
</reference>
<dbReference type="GO" id="GO:0005507">
    <property type="term" value="F:copper ion binding"/>
    <property type="evidence" value="ECO:0007669"/>
    <property type="project" value="TreeGrafter"/>
</dbReference>
<keyword evidence="2" id="KW-0186">Copper</keyword>
<sequence length="109" mass="12109">MASKAEVRYNPEVMDPLKIAEYVRELGFTASVMENYEGSDGSLELVVRGMTCASCVHKIESSLMKEKGIVYASVALATNKAHIKYDPEVTGPRDVIKLIEVLKFFSIIH</sequence>
<dbReference type="GO" id="GO:0060003">
    <property type="term" value="P:copper ion export"/>
    <property type="evidence" value="ECO:0007669"/>
    <property type="project" value="TreeGrafter"/>
</dbReference>
<proteinExistence type="predicted"/>
<evidence type="ECO:0000256" key="3">
    <source>
        <dbReference type="ARBA" id="ARBA00022967"/>
    </source>
</evidence>
<keyword evidence="2" id="KW-0406">Ion transport</keyword>
<dbReference type="CDD" id="cd00371">
    <property type="entry name" value="HMA"/>
    <property type="match status" value="1"/>
</dbReference>
<keyword evidence="6" id="KW-1185">Reference proteome</keyword>
<dbReference type="PRINTS" id="PR00942">
    <property type="entry name" value="CUATPASEI"/>
</dbReference>
<keyword evidence="1" id="KW-0479">Metal-binding</keyword>
<dbReference type="GO" id="GO:0005886">
    <property type="term" value="C:plasma membrane"/>
    <property type="evidence" value="ECO:0007669"/>
    <property type="project" value="TreeGrafter"/>
</dbReference>
<evidence type="ECO:0000313" key="5">
    <source>
        <dbReference type="Ensembl" id="ENSHHUP00000026976.1"/>
    </source>
</evidence>
<feature type="domain" description="HMA" evidence="4">
    <location>
        <begin position="41"/>
        <end position="107"/>
    </location>
</feature>
<dbReference type="PANTHER" id="PTHR43520">
    <property type="entry name" value="ATP7, ISOFORM B"/>
    <property type="match status" value="1"/>
</dbReference>
<name>A0A4W5LLM0_9TELE</name>
<evidence type="ECO:0000256" key="1">
    <source>
        <dbReference type="ARBA" id="ARBA00022723"/>
    </source>
</evidence>
<dbReference type="Ensembl" id="ENSHHUT00000028045.1">
    <property type="protein sequence ID" value="ENSHHUP00000026976.1"/>
    <property type="gene ID" value="ENSHHUG00000017073.1"/>
</dbReference>
<reference evidence="6" key="1">
    <citation type="submission" date="2018-06" db="EMBL/GenBank/DDBJ databases">
        <title>Genome assembly of Danube salmon.</title>
        <authorList>
            <person name="Macqueen D.J."/>
            <person name="Gundappa M.K."/>
        </authorList>
    </citation>
    <scope>NUCLEOTIDE SEQUENCE [LARGE SCALE GENOMIC DNA]</scope>
</reference>
<evidence type="ECO:0000313" key="6">
    <source>
        <dbReference type="Proteomes" id="UP000314982"/>
    </source>
</evidence>
<reference evidence="5" key="3">
    <citation type="submission" date="2025-09" db="UniProtKB">
        <authorList>
            <consortium name="Ensembl"/>
        </authorList>
    </citation>
    <scope>IDENTIFICATION</scope>
</reference>
<dbReference type="InterPro" id="IPR006121">
    <property type="entry name" value="HMA_dom"/>
</dbReference>
<keyword evidence="2" id="KW-0813">Transport</keyword>
<accession>A0A4W5LLM0</accession>
<dbReference type="GO" id="GO:0005802">
    <property type="term" value="C:trans-Golgi network"/>
    <property type="evidence" value="ECO:0007669"/>
    <property type="project" value="TreeGrafter"/>
</dbReference>
<dbReference type="SUPFAM" id="SSF55008">
    <property type="entry name" value="HMA, heavy metal-associated domain"/>
    <property type="match status" value="1"/>
</dbReference>
<dbReference type="Proteomes" id="UP000314982">
    <property type="component" value="Unassembled WGS sequence"/>
</dbReference>
<dbReference type="PROSITE" id="PS01047">
    <property type="entry name" value="HMA_1"/>
    <property type="match status" value="1"/>
</dbReference>
<dbReference type="FunFam" id="3.30.70.100:FF:000001">
    <property type="entry name" value="ATPase copper transporting beta"/>
    <property type="match status" value="1"/>
</dbReference>
<dbReference type="GO" id="GO:0015677">
    <property type="term" value="P:copper ion import"/>
    <property type="evidence" value="ECO:0007669"/>
    <property type="project" value="TreeGrafter"/>
</dbReference>